<keyword evidence="5" id="KW-1185">Reference proteome</keyword>
<dbReference type="Gene3D" id="2.60.120.10">
    <property type="entry name" value="Jelly Rolls"/>
    <property type="match status" value="2"/>
</dbReference>
<dbReference type="Proteomes" id="UP001227964">
    <property type="component" value="Unassembled WGS sequence"/>
</dbReference>
<accession>A0ABT7IHP7</accession>
<dbReference type="EMBL" id="JASSVS010000012">
    <property type="protein sequence ID" value="MDL0433272.1"/>
    <property type="molecule type" value="Genomic_DNA"/>
</dbReference>
<dbReference type="Pfam" id="PF02041">
    <property type="entry name" value="Auxin_BP"/>
    <property type="match status" value="1"/>
</dbReference>
<protein>
    <recommendedName>
        <fullName evidence="6">Cupin domain-containing protein</fullName>
    </recommendedName>
</protein>
<organism evidence="4 5">
    <name type="scientific">Marinobacter azerbaijanicus</name>
    <dbReference type="NCBI Taxonomy" id="3050455"/>
    <lineage>
        <taxon>Bacteria</taxon>
        <taxon>Pseudomonadati</taxon>
        <taxon>Pseudomonadota</taxon>
        <taxon>Gammaproteobacteria</taxon>
        <taxon>Pseudomonadales</taxon>
        <taxon>Marinobacteraceae</taxon>
        <taxon>Marinobacter</taxon>
    </lineage>
</organism>
<dbReference type="SUPFAM" id="SSF51182">
    <property type="entry name" value="RmlC-like cupins"/>
    <property type="match status" value="1"/>
</dbReference>
<keyword evidence="2" id="KW-0675">Receptor</keyword>
<name>A0ABT7IHP7_9GAMM</name>
<dbReference type="InterPro" id="IPR014710">
    <property type="entry name" value="RmlC-like_jellyroll"/>
</dbReference>
<evidence type="ECO:0000256" key="3">
    <source>
        <dbReference type="ARBA" id="ARBA00023294"/>
    </source>
</evidence>
<reference evidence="4 5" key="1">
    <citation type="submission" date="2023-06" db="EMBL/GenBank/DDBJ databases">
        <title>Marinobacter azerbaijanicus a moderately halophilic, isolated from Urmia Lake in Azerbaijan region of Iran.</title>
        <authorList>
            <person name="Sanchez-Porro C."/>
            <person name="Aghdam E.M."/>
            <person name="Saheb S.M."/>
            <person name="Tarhriz V."/>
            <person name="Kazemi E."/>
            <person name="Ammozegar M.A."/>
            <person name="Ventosa A."/>
            <person name="Hejazi M.S."/>
        </authorList>
    </citation>
    <scope>NUCLEOTIDE SEQUENCE [LARGE SCALE GENOMIC DNA]</scope>
    <source>
        <strain evidence="4 5">TBZ242</strain>
    </source>
</reference>
<dbReference type="InterPro" id="IPR011051">
    <property type="entry name" value="RmlC_Cupin_sf"/>
</dbReference>
<comment type="caution">
    <text evidence="4">The sequence shown here is derived from an EMBL/GenBank/DDBJ whole genome shotgun (WGS) entry which is preliminary data.</text>
</comment>
<comment type="subcellular location">
    <subcellularLocation>
        <location evidence="1">Endoplasmic reticulum lumen</location>
    </subcellularLocation>
</comment>
<proteinExistence type="predicted"/>
<evidence type="ECO:0000313" key="5">
    <source>
        <dbReference type="Proteomes" id="UP001227964"/>
    </source>
</evidence>
<gene>
    <name evidence="4" type="ORF">QPM17_19200</name>
</gene>
<dbReference type="InterPro" id="IPR000526">
    <property type="entry name" value="Auxin-bd"/>
</dbReference>
<evidence type="ECO:0000256" key="1">
    <source>
        <dbReference type="ARBA" id="ARBA00004319"/>
    </source>
</evidence>
<keyword evidence="3" id="KW-0927">Auxin signaling pathway</keyword>
<sequence length="372" mass="42189">MSDKDIPRYGVDFYMDWVEREGLPVTEAFGIDLFELETKPWARAGDHVKGAAAHLKGRCDFSNMFLYEIAPGKSTAPQKHLYEDVFYVLEGRGSTQLEFADGSTQSFEWGPKSLFAIPLNARYRLFNGSGKDRALLVTTTDMPLVMNAFHNEEFVFNNDFDFSERTGKEKYYSGEGDLITVRQGNHMWETNFVPDLASIELKSWGDRGAGGSNIMFVLADGTMHAHISEMPVGTYKKGHRHGPGYHVMCVTGQGYSMLWFEGEEDFTRIDWKHGVVFPPADRQFHQHFNTSQDPARYLATGVGGLRYPFTTDRRKSLLGMKPGERGAVSTSMKEGGDQVEYEDQDPRIHQIWLEEMKKNGVTPKMDKFNVAQ</sequence>
<dbReference type="RefSeq" id="WP_150995255.1">
    <property type="nucleotide sequence ID" value="NZ_JASSVS010000012.1"/>
</dbReference>
<evidence type="ECO:0000313" key="4">
    <source>
        <dbReference type="EMBL" id="MDL0433272.1"/>
    </source>
</evidence>
<evidence type="ECO:0000256" key="2">
    <source>
        <dbReference type="ARBA" id="ARBA00023170"/>
    </source>
</evidence>
<evidence type="ECO:0008006" key="6">
    <source>
        <dbReference type="Google" id="ProtNLM"/>
    </source>
</evidence>